<name>A0A8K0F4E4_ANDGO</name>
<accession>A0A8K0F4E4</accession>
<dbReference type="Proteomes" id="UP000799049">
    <property type="component" value="Unassembled WGS sequence"/>
</dbReference>
<feature type="region of interest" description="Disordered" evidence="2">
    <location>
        <begin position="1"/>
        <end position="33"/>
    </location>
</feature>
<reference evidence="3" key="1">
    <citation type="submission" date="2019-09" db="EMBL/GenBank/DDBJ databases">
        <title>The Mitochondrial Proteome of the Jakobid, Andalucia godoyi, a Protist With the Most Gene-Rich and Bacteria-Like Mitochondrial Genome.</title>
        <authorList>
            <person name="Gray M.W."/>
            <person name="Burger G."/>
            <person name="Derelle R."/>
            <person name="Klimes V."/>
            <person name="Leger M."/>
            <person name="Sarrasin M."/>
            <person name="Vlcek C."/>
            <person name="Roger A.J."/>
            <person name="Elias M."/>
            <person name="Lang B.F."/>
        </authorList>
    </citation>
    <scope>NUCLEOTIDE SEQUENCE</scope>
    <source>
        <strain evidence="3">And28</strain>
    </source>
</reference>
<evidence type="ECO:0000313" key="3">
    <source>
        <dbReference type="EMBL" id="KAF0852959.1"/>
    </source>
</evidence>
<feature type="coiled-coil region" evidence="1">
    <location>
        <begin position="148"/>
        <end position="175"/>
    </location>
</feature>
<evidence type="ECO:0000313" key="4">
    <source>
        <dbReference type="Proteomes" id="UP000799049"/>
    </source>
</evidence>
<comment type="caution">
    <text evidence="3">The sequence shown here is derived from an EMBL/GenBank/DDBJ whole genome shotgun (WGS) entry which is preliminary data.</text>
</comment>
<feature type="compositionally biased region" description="Polar residues" evidence="2">
    <location>
        <begin position="1"/>
        <end position="11"/>
    </location>
</feature>
<evidence type="ECO:0000256" key="2">
    <source>
        <dbReference type="SAM" id="MobiDB-lite"/>
    </source>
</evidence>
<dbReference type="AlphaFoldDB" id="A0A8K0F4E4"/>
<feature type="compositionally biased region" description="Low complexity" evidence="2">
    <location>
        <begin position="12"/>
        <end position="23"/>
    </location>
</feature>
<keyword evidence="1" id="KW-0175">Coiled coil</keyword>
<organism evidence="3 4">
    <name type="scientific">Andalucia godoyi</name>
    <name type="common">Flagellate</name>
    <dbReference type="NCBI Taxonomy" id="505711"/>
    <lineage>
        <taxon>Eukaryota</taxon>
        <taxon>Discoba</taxon>
        <taxon>Jakobida</taxon>
        <taxon>Andalucina</taxon>
        <taxon>Andaluciidae</taxon>
        <taxon>Andalucia</taxon>
    </lineage>
</organism>
<evidence type="ECO:0000256" key="1">
    <source>
        <dbReference type="SAM" id="Coils"/>
    </source>
</evidence>
<gene>
    <name evidence="3" type="ORF">ANDGO_07081</name>
</gene>
<protein>
    <submittedName>
        <fullName evidence="3">Putative mitochondrial protein</fullName>
    </submittedName>
</protein>
<sequence>MSTSVRSSRPLSATTSATGASGAPRIGVPKPVSSSVLQPVQTLSYQELKKRDEKLRETVDSLTCELSALKSSHDQLKTEAQVEKKNIEIRMQNLERELLEAQEQLIETSQKAVDLEERMQSSYEKMMLNGINPSSCTYFPQDALDASHMSIVEEKEALEHQLSALEERVRLRRERASDLLSGAQRMVHTLDSRILI</sequence>
<feature type="coiled-coil region" evidence="1">
    <location>
        <begin position="45"/>
        <end position="118"/>
    </location>
</feature>
<proteinExistence type="predicted"/>
<keyword evidence="4" id="KW-1185">Reference proteome</keyword>
<dbReference type="EMBL" id="VRVR01000008">
    <property type="protein sequence ID" value="KAF0852959.1"/>
    <property type="molecule type" value="Genomic_DNA"/>
</dbReference>